<feature type="region of interest" description="Disordered" evidence="2">
    <location>
        <begin position="137"/>
        <end position="177"/>
    </location>
</feature>
<name>A0AAU7DX95_9MICO</name>
<dbReference type="InterPro" id="IPR025877">
    <property type="entry name" value="MobA-like_NTP_Trfase"/>
</dbReference>
<sequence>MNQIDINAIILAGGAGARLGGVDKALLEHDGETLLARLVTALASRVSQIVIVGHPRDLRVETDAQIIWTLEDPPAGGPLAGLEAGVRVLLGPSTESTRGISTEGASDSESWFFAFACDQPFADRAIHPLLQAASGIASPSPGLAPSPSSDTAPSPGSGSGSGSGTAPSPNFGLAPNEAVPTEGIIGVDHSGRFQALTAIYRLDAVTRVLAELGPTTGLPMRALTKKLDLVTTELPLGASQDVDTPADFKALGIARPL</sequence>
<dbReference type="AlphaFoldDB" id="A0AAU7DX95"/>
<proteinExistence type="predicted"/>
<evidence type="ECO:0000256" key="1">
    <source>
        <dbReference type="ARBA" id="ARBA00022679"/>
    </source>
</evidence>
<organism evidence="4">
    <name type="scientific">Jonesiaceae bacterium BS-20</name>
    <dbReference type="NCBI Taxonomy" id="3120821"/>
    <lineage>
        <taxon>Bacteria</taxon>
        <taxon>Bacillati</taxon>
        <taxon>Actinomycetota</taxon>
        <taxon>Actinomycetes</taxon>
        <taxon>Micrococcales</taxon>
        <taxon>Jonesiaceae</taxon>
    </lineage>
</organism>
<dbReference type="PANTHER" id="PTHR19136:SF81">
    <property type="entry name" value="MOLYBDENUM COFACTOR GUANYLYLTRANSFERASE"/>
    <property type="match status" value="1"/>
</dbReference>
<accession>A0AAU7DX95</accession>
<dbReference type="EMBL" id="CP146203">
    <property type="protein sequence ID" value="XBH22762.1"/>
    <property type="molecule type" value="Genomic_DNA"/>
</dbReference>
<reference evidence="4" key="1">
    <citation type="submission" date="2024-02" db="EMBL/GenBank/DDBJ databases">
        <title>Tomenella chthoni gen. nov. sp. nov., a member of the family Jonesiaceae isolated from bat guano.</title>
        <authorList>
            <person name="Miller S.L."/>
            <person name="King J."/>
            <person name="Sankaranarayanan K."/>
            <person name="Lawson P.A."/>
        </authorList>
    </citation>
    <scope>NUCLEOTIDE SEQUENCE</scope>
    <source>
        <strain evidence="4">BS-20</strain>
    </source>
</reference>
<dbReference type="Pfam" id="PF12804">
    <property type="entry name" value="NTP_transf_3"/>
    <property type="match status" value="1"/>
</dbReference>
<feature type="compositionally biased region" description="Low complexity" evidence="2">
    <location>
        <begin position="137"/>
        <end position="156"/>
    </location>
</feature>
<evidence type="ECO:0000259" key="3">
    <source>
        <dbReference type="Pfam" id="PF12804"/>
    </source>
</evidence>
<dbReference type="SUPFAM" id="SSF53448">
    <property type="entry name" value="Nucleotide-diphospho-sugar transferases"/>
    <property type="match status" value="1"/>
</dbReference>
<evidence type="ECO:0000256" key="2">
    <source>
        <dbReference type="SAM" id="MobiDB-lite"/>
    </source>
</evidence>
<dbReference type="InterPro" id="IPR029044">
    <property type="entry name" value="Nucleotide-diphossugar_trans"/>
</dbReference>
<evidence type="ECO:0000313" key="4">
    <source>
        <dbReference type="EMBL" id="XBH22762.1"/>
    </source>
</evidence>
<feature type="domain" description="MobA-like NTP transferase" evidence="3">
    <location>
        <begin position="8"/>
        <end position="134"/>
    </location>
</feature>
<dbReference type="GO" id="GO:0016779">
    <property type="term" value="F:nucleotidyltransferase activity"/>
    <property type="evidence" value="ECO:0007669"/>
    <property type="project" value="UniProtKB-ARBA"/>
</dbReference>
<keyword evidence="1" id="KW-0808">Transferase</keyword>
<dbReference type="Gene3D" id="3.90.550.10">
    <property type="entry name" value="Spore Coat Polysaccharide Biosynthesis Protein SpsA, Chain A"/>
    <property type="match status" value="1"/>
</dbReference>
<protein>
    <submittedName>
        <fullName evidence="4">Nucleotidyltransferase family protein</fullName>
    </submittedName>
</protein>
<gene>
    <name evidence="4" type="ORF">V5R04_05970</name>
</gene>
<dbReference type="PANTHER" id="PTHR19136">
    <property type="entry name" value="MOLYBDENUM COFACTOR GUANYLYLTRANSFERASE"/>
    <property type="match status" value="1"/>
</dbReference>